<evidence type="ECO:0000256" key="1">
    <source>
        <dbReference type="SAM" id="MobiDB-lite"/>
    </source>
</evidence>
<keyword evidence="2" id="KW-0812">Transmembrane</keyword>
<organism evidence="3 4">
    <name type="scientific">candidate division WS6 bacterium GW2011_GWA2_37_6</name>
    <dbReference type="NCBI Taxonomy" id="1619087"/>
    <lineage>
        <taxon>Bacteria</taxon>
        <taxon>Candidatus Dojkabacteria</taxon>
    </lineage>
</organism>
<sequence>MLHHDVPREDADVQGQPFVDMDENVTPAELRENIRFYLAAGLLLGIVTFSLIFRSEIEDALEEAPRWITFPLGERVPDRTQNSPDYFNTVIQQFSISPGETLDCYSAEYMKSFLEDLEKLDVKRVFGITVQANDKGPSGVDREVFLLISPECFETIPDKKALLISFGSFYLGPDGKFKGAGSAPPMFLFSEKLDLEKRDNVYYIPLVPARPEIGVLVNIPDNQGSGSGHIDYAINPAIDEIADFSNPDEIQTALLELRRTINEAHRPKPNTKGLRKRGQPEFDADHRYDVNIMFDRKFTNPEGDPSSTKRGRGPAPQKLQTSATTMQRGPNQYVNG</sequence>
<protein>
    <submittedName>
        <fullName evidence="3">Uncharacterized protein</fullName>
    </submittedName>
</protein>
<feature type="region of interest" description="Disordered" evidence="1">
    <location>
        <begin position="261"/>
        <end position="336"/>
    </location>
</feature>
<keyword evidence="2" id="KW-0472">Membrane</keyword>
<name>A0A0G0H7C8_9BACT</name>
<evidence type="ECO:0000256" key="2">
    <source>
        <dbReference type="SAM" id="Phobius"/>
    </source>
</evidence>
<feature type="transmembrane region" description="Helical" evidence="2">
    <location>
        <begin position="34"/>
        <end position="53"/>
    </location>
</feature>
<dbReference type="AlphaFoldDB" id="A0A0G0H7C8"/>
<accession>A0A0G0H7C8</accession>
<dbReference type="Proteomes" id="UP000034852">
    <property type="component" value="Unassembled WGS sequence"/>
</dbReference>
<gene>
    <name evidence="3" type="ORF">US52_C0059G0009</name>
</gene>
<comment type="caution">
    <text evidence="3">The sequence shown here is derived from an EMBL/GenBank/DDBJ whole genome shotgun (WGS) entry which is preliminary data.</text>
</comment>
<keyword evidence="2" id="KW-1133">Transmembrane helix</keyword>
<feature type="compositionally biased region" description="Polar residues" evidence="1">
    <location>
        <begin position="318"/>
        <end position="336"/>
    </location>
</feature>
<feature type="compositionally biased region" description="Basic and acidic residues" evidence="1">
    <location>
        <begin position="278"/>
        <end position="299"/>
    </location>
</feature>
<evidence type="ECO:0000313" key="3">
    <source>
        <dbReference type="EMBL" id="KKQ34445.1"/>
    </source>
</evidence>
<dbReference type="EMBL" id="LBTH01000059">
    <property type="protein sequence ID" value="KKQ34445.1"/>
    <property type="molecule type" value="Genomic_DNA"/>
</dbReference>
<proteinExistence type="predicted"/>
<feature type="compositionally biased region" description="Basic residues" evidence="1">
    <location>
        <begin position="267"/>
        <end position="277"/>
    </location>
</feature>
<evidence type="ECO:0000313" key="4">
    <source>
        <dbReference type="Proteomes" id="UP000034852"/>
    </source>
</evidence>
<reference evidence="3" key="1">
    <citation type="journal article" date="2015" name="Nature">
        <title>rRNA introns, odd ribosomes, and small enigmatic genomes across a large radiation of phyla.</title>
        <authorList>
            <person name="Brown C.T."/>
            <person name="Hug L.A."/>
            <person name="Thomas B.C."/>
            <person name="Sharon I."/>
            <person name="Castelle C.J."/>
            <person name="Singh A."/>
            <person name="Wilkins M.J."/>
            <person name="Williams K.H."/>
            <person name="Banfield J.F."/>
        </authorList>
    </citation>
    <scope>NUCLEOTIDE SEQUENCE [LARGE SCALE GENOMIC DNA]</scope>
</reference>